<keyword evidence="2" id="KW-0472">Membrane</keyword>
<evidence type="ECO:0000313" key="3">
    <source>
        <dbReference type="EMBL" id="SEN43069.1"/>
    </source>
</evidence>
<feature type="region of interest" description="Disordered" evidence="1">
    <location>
        <begin position="726"/>
        <end position="787"/>
    </location>
</feature>
<organism evidence="3 4">
    <name type="scientific">Actinacidiphila rubida</name>
    <dbReference type="NCBI Taxonomy" id="310780"/>
    <lineage>
        <taxon>Bacteria</taxon>
        <taxon>Bacillati</taxon>
        <taxon>Actinomycetota</taxon>
        <taxon>Actinomycetes</taxon>
        <taxon>Kitasatosporales</taxon>
        <taxon>Streptomycetaceae</taxon>
        <taxon>Actinacidiphila</taxon>
    </lineage>
</organism>
<feature type="transmembrane region" description="Helical" evidence="2">
    <location>
        <begin position="701"/>
        <end position="721"/>
    </location>
</feature>
<feature type="compositionally biased region" description="Gly residues" evidence="1">
    <location>
        <begin position="729"/>
        <end position="754"/>
    </location>
</feature>
<keyword evidence="4" id="KW-1185">Reference proteome</keyword>
<keyword evidence="2" id="KW-1133">Transmembrane helix</keyword>
<dbReference type="AlphaFoldDB" id="A0A1H8GH02"/>
<dbReference type="OrthoDB" id="3797035at2"/>
<dbReference type="InterPro" id="IPR006311">
    <property type="entry name" value="TAT_signal"/>
</dbReference>
<name>A0A1H8GH02_9ACTN</name>
<dbReference type="STRING" id="310780.SAMN05216267_100583"/>
<sequence>MGEAAQAPRTAPPARRRRWLRATAAVAGATLLAGLLQGVLATGSQADARAKAPIGSRTAVLSIDSLTPRVPTKDATVTVSGTIQNDGKSAITDADIGVRIGPGGPLQSRSAMKSAANRVGFTSQADGSDILGDAVHVPTIPAGGSAAYTIKVPVSALGLTATGVYQLGVTLQGQDTGEPWSHVLGIKRTFLPWYADGEAAKATEMTYLWPLTDRSHISARGDTDTAQSPIFLDDDLAQELAPGGRLDQMVQLAKQLPVTWVIDPDLLATVEAMLKSYRVAGPDGDVAHTTPGTGSAVARQWLNSLKSAVGGAQVMALPFGDTDLASIAHHGKSVQGSVSHVKDAVSLGKNTVDTILGVQSSANVAWPVQGAIDPSIVSVARSGGMNRIIARSDTFPENDLSYTPTAARPLDGGMTGVVTDASLSTAFSGDMLHEENANLSVQSFVAQTLLITMQAPDKQRSLVVAPQRIPTVSQAQALAEAIATTDASPWTQSVDLDIALAAHPDAHASHRVPPSSAYPSSLRKQELSTNAFQQIHETQIHLNEFVVILTVKDRVTVPFGNAVLRSMSTEWRGDADGAADFRDAIGAYLYDLINAVHILDKTTLTLSGRSGTIPVTVKNDLGQPITGLVLRLTSGTNIRLEIRNPNQPITIDGGHTRTLKFQTKANGNGTVRITAHLYTQNGGLYGGIVRFDVKITKVTDLVMLIIGAGLLLLVLAGVRIYRQRKRQAAGGGGDGGSGGDGTNDGTGGDDGSGGRPEDGNPGQPGDAARDTGLDTPEPSPAGEKVDG</sequence>
<dbReference type="Proteomes" id="UP000181951">
    <property type="component" value="Unassembled WGS sequence"/>
</dbReference>
<dbReference type="InterPro" id="IPR046112">
    <property type="entry name" value="DUF6049"/>
</dbReference>
<dbReference type="PROSITE" id="PS51318">
    <property type="entry name" value="TAT"/>
    <property type="match status" value="1"/>
</dbReference>
<dbReference type="Pfam" id="PF19516">
    <property type="entry name" value="DUF6049"/>
    <property type="match status" value="1"/>
</dbReference>
<reference evidence="3 4" key="1">
    <citation type="submission" date="2016-10" db="EMBL/GenBank/DDBJ databases">
        <authorList>
            <person name="de Groot N.N."/>
        </authorList>
    </citation>
    <scope>NUCLEOTIDE SEQUENCE [LARGE SCALE GENOMIC DNA]</scope>
    <source>
        <strain evidence="3 4">CGMCC 4.2026</strain>
    </source>
</reference>
<dbReference type="EMBL" id="FODD01000005">
    <property type="protein sequence ID" value="SEN43069.1"/>
    <property type="molecule type" value="Genomic_DNA"/>
</dbReference>
<accession>A0A1H8GH02</accession>
<evidence type="ECO:0000313" key="4">
    <source>
        <dbReference type="Proteomes" id="UP000181951"/>
    </source>
</evidence>
<keyword evidence="2" id="KW-0812">Transmembrane</keyword>
<evidence type="ECO:0000256" key="2">
    <source>
        <dbReference type="SAM" id="Phobius"/>
    </source>
</evidence>
<gene>
    <name evidence="3" type="ORF">SAMN05216267_100583</name>
</gene>
<evidence type="ECO:0000256" key="1">
    <source>
        <dbReference type="SAM" id="MobiDB-lite"/>
    </source>
</evidence>
<proteinExistence type="predicted"/>
<protein>
    <submittedName>
        <fullName evidence="3">Uncharacterized protein</fullName>
    </submittedName>
</protein>